<feature type="signal peptide" evidence="1">
    <location>
        <begin position="1"/>
        <end position="20"/>
    </location>
</feature>
<gene>
    <name evidence="2" type="ORF">NBRC116598_08830</name>
</gene>
<organism evidence="2 3">
    <name type="scientific">Pseudophaeobacter arcticus</name>
    <dbReference type="NCBI Taxonomy" id="385492"/>
    <lineage>
        <taxon>Bacteria</taxon>
        <taxon>Pseudomonadati</taxon>
        <taxon>Pseudomonadota</taxon>
        <taxon>Alphaproteobacteria</taxon>
        <taxon>Rhodobacterales</taxon>
        <taxon>Paracoccaceae</taxon>
        <taxon>Pseudophaeobacter</taxon>
    </lineage>
</organism>
<dbReference type="EMBL" id="BAABWU010000002">
    <property type="protein sequence ID" value="GAA6195439.1"/>
    <property type="molecule type" value="Genomic_DNA"/>
</dbReference>
<accession>A0ABQ0AHX6</accession>
<reference evidence="2 3" key="1">
    <citation type="submission" date="2024-04" db="EMBL/GenBank/DDBJ databases">
        <title>Draft genome sequence of Pseudophaeobacter arcticus NBRC 116598.</title>
        <authorList>
            <person name="Miyakawa T."/>
            <person name="Kusuya Y."/>
            <person name="Miura T."/>
        </authorList>
    </citation>
    <scope>NUCLEOTIDE SEQUENCE [LARGE SCALE GENOMIC DNA]</scope>
    <source>
        <strain evidence="2 3">SU-CL00105</strain>
    </source>
</reference>
<sequence>MRQFLILFTALALLPLSSRASDPMGAEEFDRYTNGKTLFYGFAGTAYGAERYLPGRRVLWSFLDGHCQTGIWYEDAGQICFVYEDNNTPQCWSFSLTPDGLNAQFQNDPQATELYESGDINEEMLCLGPEVGV</sequence>
<feature type="chain" id="PRO_5045196454" evidence="1">
    <location>
        <begin position="21"/>
        <end position="133"/>
    </location>
</feature>
<evidence type="ECO:0000313" key="3">
    <source>
        <dbReference type="Proteomes" id="UP001441944"/>
    </source>
</evidence>
<evidence type="ECO:0000313" key="2">
    <source>
        <dbReference type="EMBL" id="GAA6195439.1"/>
    </source>
</evidence>
<proteinExistence type="predicted"/>
<comment type="caution">
    <text evidence="2">The sequence shown here is derived from an EMBL/GenBank/DDBJ whole genome shotgun (WGS) entry which is preliminary data.</text>
</comment>
<dbReference type="RefSeq" id="WP_353397349.1">
    <property type="nucleotide sequence ID" value="NZ_BAABWU010000002.1"/>
</dbReference>
<keyword evidence="1" id="KW-0732">Signal</keyword>
<name>A0ABQ0AHX6_9RHOB</name>
<protein>
    <submittedName>
        <fullName evidence="2">Uncharacterized protein</fullName>
    </submittedName>
</protein>
<keyword evidence="3" id="KW-1185">Reference proteome</keyword>
<dbReference type="Proteomes" id="UP001441944">
    <property type="component" value="Unassembled WGS sequence"/>
</dbReference>
<evidence type="ECO:0000256" key="1">
    <source>
        <dbReference type="SAM" id="SignalP"/>
    </source>
</evidence>